<dbReference type="InterPro" id="IPR017441">
    <property type="entry name" value="Protein_kinase_ATP_BS"/>
</dbReference>
<dbReference type="Gene3D" id="1.10.510.10">
    <property type="entry name" value="Transferase(Phosphotransferase) domain 1"/>
    <property type="match status" value="1"/>
</dbReference>
<protein>
    <recommendedName>
        <fullName evidence="2">non-specific serine/threonine protein kinase</fullName>
        <ecNumber evidence="2">2.7.11.1</ecNumber>
    </recommendedName>
</protein>
<dbReference type="EMBL" id="JABEBT010000094">
    <property type="protein sequence ID" value="KAF7632758.1"/>
    <property type="molecule type" value="Genomic_DNA"/>
</dbReference>
<dbReference type="AlphaFoldDB" id="A0A8S9ZHL3"/>
<keyword evidence="7 12" id="KW-0067">ATP-binding</keyword>
<keyword evidence="6 15" id="KW-0418">Kinase</keyword>
<evidence type="ECO:0000256" key="9">
    <source>
        <dbReference type="ARBA" id="ARBA00048679"/>
    </source>
</evidence>
<evidence type="ECO:0000259" key="14">
    <source>
        <dbReference type="PROSITE" id="PS50011"/>
    </source>
</evidence>
<evidence type="ECO:0000256" key="3">
    <source>
        <dbReference type="ARBA" id="ARBA00022527"/>
    </source>
</evidence>
<evidence type="ECO:0000256" key="7">
    <source>
        <dbReference type="ARBA" id="ARBA00022840"/>
    </source>
</evidence>
<dbReference type="SMART" id="SM00220">
    <property type="entry name" value="S_TKc"/>
    <property type="match status" value="1"/>
</dbReference>
<keyword evidence="11" id="KW-0460">Magnesium</keyword>
<dbReference type="PROSITE" id="PS50011">
    <property type="entry name" value="PROTEIN_KINASE_DOM"/>
    <property type="match status" value="1"/>
</dbReference>
<evidence type="ECO:0000256" key="1">
    <source>
        <dbReference type="ARBA" id="ARBA00010886"/>
    </source>
</evidence>
<dbReference type="InterPro" id="IPR008271">
    <property type="entry name" value="Ser/Thr_kinase_AS"/>
</dbReference>
<proteinExistence type="inferred from homology"/>
<keyword evidence="5 12" id="KW-0547">Nucleotide-binding</keyword>
<dbReference type="InterPro" id="IPR001245">
    <property type="entry name" value="Ser-Thr/Tyr_kinase_cat_dom"/>
</dbReference>
<dbReference type="PROSITE" id="PS00107">
    <property type="entry name" value="PROTEIN_KINASE_ATP"/>
    <property type="match status" value="1"/>
</dbReference>
<feature type="binding site" evidence="12">
    <location>
        <position position="49"/>
    </location>
    <ligand>
        <name>ATP</name>
        <dbReference type="ChEBI" id="CHEBI:30616"/>
    </ligand>
</feature>
<evidence type="ECO:0000256" key="12">
    <source>
        <dbReference type="PROSITE-ProRule" id="PRU10141"/>
    </source>
</evidence>
<evidence type="ECO:0000313" key="16">
    <source>
        <dbReference type="Proteomes" id="UP000605970"/>
    </source>
</evidence>
<evidence type="ECO:0000313" key="15">
    <source>
        <dbReference type="EMBL" id="KAF7632758.1"/>
    </source>
</evidence>
<dbReference type="PANTHER" id="PTHR43671">
    <property type="entry name" value="SERINE/THREONINE-PROTEIN KINASE NEK"/>
    <property type="match status" value="1"/>
</dbReference>
<evidence type="ECO:0000256" key="4">
    <source>
        <dbReference type="ARBA" id="ARBA00022679"/>
    </source>
</evidence>
<keyword evidence="16" id="KW-1185">Reference proteome</keyword>
<dbReference type="InterPro" id="IPR000719">
    <property type="entry name" value="Prot_kinase_dom"/>
</dbReference>
<dbReference type="GO" id="GO:0004674">
    <property type="term" value="F:protein serine/threonine kinase activity"/>
    <property type="evidence" value="ECO:0007669"/>
    <property type="project" value="UniProtKB-KW"/>
</dbReference>
<comment type="catalytic activity">
    <reaction evidence="9">
        <text>L-seryl-[protein] + ATP = O-phospho-L-seryl-[protein] + ADP + H(+)</text>
        <dbReference type="Rhea" id="RHEA:17989"/>
        <dbReference type="Rhea" id="RHEA-COMP:9863"/>
        <dbReference type="Rhea" id="RHEA-COMP:11604"/>
        <dbReference type="ChEBI" id="CHEBI:15378"/>
        <dbReference type="ChEBI" id="CHEBI:29999"/>
        <dbReference type="ChEBI" id="CHEBI:30616"/>
        <dbReference type="ChEBI" id="CHEBI:83421"/>
        <dbReference type="ChEBI" id="CHEBI:456216"/>
        <dbReference type="EC" id="2.7.11.1"/>
    </reaction>
</comment>
<keyword evidence="3 13" id="KW-0723">Serine/threonine-protein kinase</keyword>
<feature type="domain" description="Protein kinase" evidence="14">
    <location>
        <begin position="13"/>
        <end position="292"/>
    </location>
</feature>
<reference evidence="15" key="1">
    <citation type="journal article" date="2020" name="Ecol. Evol.">
        <title>Genome structure and content of the rice root-knot nematode (Meloidogyne graminicola).</title>
        <authorList>
            <person name="Phan N.T."/>
            <person name="Danchin E.G.J."/>
            <person name="Klopp C."/>
            <person name="Perfus-Barbeoch L."/>
            <person name="Kozlowski D.K."/>
            <person name="Koutsovoulos G.D."/>
            <person name="Lopez-Roques C."/>
            <person name="Bouchez O."/>
            <person name="Zahm M."/>
            <person name="Besnard G."/>
            <person name="Bellafiore S."/>
        </authorList>
    </citation>
    <scope>NUCLEOTIDE SEQUENCE</scope>
    <source>
        <strain evidence="15">VN-18</strain>
    </source>
</reference>
<comment type="similarity">
    <text evidence="1">Belongs to the protein kinase superfamily. NEK Ser/Thr protein kinase family. NIMA subfamily.</text>
</comment>
<evidence type="ECO:0000256" key="11">
    <source>
        <dbReference type="PIRSR" id="PIRSR000615-3"/>
    </source>
</evidence>
<name>A0A8S9ZHL3_9BILA</name>
<evidence type="ECO:0000256" key="13">
    <source>
        <dbReference type="RuleBase" id="RU000304"/>
    </source>
</evidence>
<sequence>MINNYYLLPFYDFLNLENIGSGAFAQVYKGYEKLPSIAPLHKYREVALKRINLAAITDPAIYKTTINEVKIFSSLDHKNIVKCYRSFEEISPFSQIRYLILVLEYINGGDLHLCIQDRAIKQFCFFHEYEIWYLFEQISSAVYYIHSKKIMHRDLKPPNILLNNNYFVKLADFGLSRLNLAIGGQAKTVCGTPYYMSPERINEEPYTFASDIWSLGCILYEMAALKSPFFGEKENLSSLIQKIRSANFPPIADRFSPQLEYLIESCMNPNMEERPTACEVFNAAQHMNNLWVKWLNEQKNEKNKNEENIIMTEKELLSSSPKVSTSSTNTFTQQIVCSEFFFN</sequence>
<evidence type="ECO:0000256" key="8">
    <source>
        <dbReference type="ARBA" id="ARBA00047899"/>
    </source>
</evidence>
<dbReference type="Proteomes" id="UP000605970">
    <property type="component" value="Unassembled WGS sequence"/>
</dbReference>
<keyword evidence="11" id="KW-0479">Metal-binding</keyword>
<dbReference type="PANTHER" id="PTHR43671:SF98">
    <property type="entry name" value="SERINE_THREONINE-PROTEIN KINASE NEK11"/>
    <property type="match status" value="1"/>
</dbReference>
<feature type="active site" description="Proton acceptor" evidence="10">
    <location>
        <position position="154"/>
    </location>
</feature>
<comment type="caution">
    <text evidence="15">The sequence shown here is derived from an EMBL/GenBank/DDBJ whole genome shotgun (WGS) entry which is preliminary data.</text>
</comment>
<gene>
    <name evidence="15" type="ORF">Mgra_00007820</name>
</gene>
<dbReference type="Pfam" id="PF00069">
    <property type="entry name" value="Pkinase"/>
    <property type="match status" value="1"/>
</dbReference>
<accession>A0A8S9ZHL3</accession>
<keyword evidence="4" id="KW-0808">Transferase</keyword>
<evidence type="ECO:0000256" key="6">
    <source>
        <dbReference type="ARBA" id="ARBA00022777"/>
    </source>
</evidence>
<organism evidence="15 16">
    <name type="scientific">Meloidogyne graminicola</name>
    <dbReference type="NCBI Taxonomy" id="189291"/>
    <lineage>
        <taxon>Eukaryota</taxon>
        <taxon>Metazoa</taxon>
        <taxon>Ecdysozoa</taxon>
        <taxon>Nematoda</taxon>
        <taxon>Chromadorea</taxon>
        <taxon>Rhabditida</taxon>
        <taxon>Tylenchina</taxon>
        <taxon>Tylenchomorpha</taxon>
        <taxon>Tylenchoidea</taxon>
        <taxon>Meloidogynidae</taxon>
        <taxon>Meloidogyninae</taxon>
        <taxon>Meloidogyne</taxon>
    </lineage>
</organism>
<feature type="binding site" evidence="11">
    <location>
        <position position="172"/>
    </location>
    <ligand>
        <name>Mg(2+)</name>
        <dbReference type="ChEBI" id="CHEBI:18420"/>
    </ligand>
</feature>
<dbReference type="OrthoDB" id="248923at2759"/>
<dbReference type="InterPro" id="IPR011009">
    <property type="entry name" value="Kinase-like_dom_sf"/>
</dbReference>
<dbReference type="SUPFAM" id="SSF56112">
    <property type="entry name" value="Protein kinase-like (PK-like)"/>
    <property type="match status" value="1"/>
</dbReference>
<evidence type="ECO:0000256" key="5">
    <source>
        <dbReference type="ARBA" id="ARBA00022741"/>
    </source>
</evidence>
<feature type="binding site" evidence="11">
    <location>
        <position position="159"/>
    </location>
    <ligand>
        <name>Mg(2+)</name>
        <dbReference type="ChEBI" id="CHEBI:18420"/>
    </ligand>
</feature>
<evidence type="ECO:0000256" key="2">
    <source>
        <dbReference type="ARBA" id="ARBA00012513"/>
    </source>
</evidence>
<dbReference type="GO" id="GO:0005524">
    <property type="term" value="F:ATP binding"/>
    <property type="evidence" value="ECO:0007669"/>
    <property type="project" value="UniProtKB-UniRule"/>
</dbReference>
<dbReference type="EC" id="2.7.11.1" evidence="2"/>
<dbReference type="GO" id="GO:0006950">
    <property type="term" value="P:response to stress"/>
    <property type="evidence" value="ECO:0007669"/>
    <property type="project" value="UniProtKB-ARBA"/>
</dbReference>
<dbReference type="InterPro" id="IPR050660">
    <property type="entry name" value="NEK_Ser/Thr_kinase"/>
</dbReference>
<comment type="catalytic activity">
    <reaction evidence="8">
        <text>L-threonyl-[protein] + ATP = O-phospho-L-threonyl-[protein] + ADP + H(+)</text>
        <dbReference type="Rhea" id="RHEA:46608"/>
        <dbReference type="Rhea" id="RHEA-COMP:11060"/>
        <dbReference type="Rhea" id="RHEA-COMP:11605"/>
        <dbReference type="ChEBI" id="CHEBI:15378"/>
        <dbReference type="ChEBI" id="CHEBI:30013"/>
        <dbReference type="ChEBI" id="CHEBI:30616"/>
        <dbReference type="ChEBI" id="CHEBI:61977"/>
        <dbReference type="ChEBI" id="CHEBI:456216"/>
        <dbReference type="EC" id="2.7.11.1"/>
    </reaction>
</comment>
<evidence type="ECO:0000256" key="10">
    <source>
        <dbReference type="PIRSR" id="PIRSR000615-1"/>
    </source>
</evidence>
<dbReference type="GO" id="GO:0046872">
    <property type="term" value="F:metal ion binding"/>
    <property type="evidence" value="ECO:0007669"/>
    <property type="project" value="UniProtKB-KW"/>
</dbReference>
<dbReference type="PROSITE" id="PS00108">
    <property type="entry name" value="PROTEIN_KINASE_ST"/>
    <property type="match status" value="1"/>
</dbReference>
<dbReference type="PRINTS" id="PR00109">
    <property type="entry name" value="TYRKINASE"/>
</dbReference>